<dbReference type="InterPro" id="IPR041698">
    <property type="entry name" value="Methyltransf_25"/>
</dbReference>
<dbReference type="EMBL" id="CDMY01001019">
    <property type="protein sequence ID" value="CEM39010.1"/>
    <property type="molecule type" value="Genomic_DNA"/>
</dbReference>
<evidence type="ECO:0000313" key="3">
    <source>
        <dbReference type="Proteomes" id="UP000041254"/>
    </source>
</evidence>
<evidence type="ECO:0000259" key="1">
    <source>
        <dbReference type="Pfam" id="PF13649"/>
    </source>
</evidence>
<dbReference type="Pfam" id="PF13649">
    <property type="entry name" value="Methyltransf_25"/>
    <property type="match status" value="1"/>
</dbReference>
<accession>A0A0G4H5E4</accession>
<dbReference type="InterPro" id="IPR029063">
    <property type="entry name" value="SAM-dependent_MTases_sf"/>
</dbReference>
<dbReference type="OrthoDB" id="10651053at2759"/>
<reference evidence="2 3" key="1">
    <citation type="submission" date="2014-11" db="EMBL/GenBank/DDBJ databases">
        <authorList>
            <person name="Zhu J."/>
            <person name="Qi W."/>
            <person name="Song R."/>
        </authorList>
    </citation>
    <scope>NUCLEOTIDE SEQUENCE [LARGE SCALE GENOMIC DNA]</scope>
</reference>
<dbReference type="CDD" id="cd02440">
    <property type="entry name" value="AdoMet_MTases"/>
    <property type="match status" value="1"/>
</dbReference>
<dbReference type="VEuPathDB" id="CryptoDB:Vbra_10650"/>
<feature type="domain" description="Methyltransferase" evidence="1">
    <location>
        <begin position="32"/>
        <end position="115"/>
    </location>
</feature>
<gene>
    <name evidence="2" type="ORF">Vbra_10650</name>
</gene>
<dbReference type="SUPFAM" id="SSF53335">
    <property type="entry name" value="S-adenosyl-L-methionine-dependent methyltransferases"/>
    <property type="match status" value="1"/>
</dbReference>
<dbReference type="Gene3D" id="3.40.50.150">
    <property type="entry name" value="Vaccinia Virus protein VP39"/>
    <property type="match status" value="1"/>
</dbReference>
<keyword evidence="3" id="KW-1185">Reference proteome</keyword>
<proteinExistence type="predicted"/>
<dbReference type="AlphaFoldDB" id="A0A0G4H5E4"/>
<dbReference type="InParanoid" id="A0A0G4H5E4"/>
<sequence>MAGLVYNLFIAGPETTSLYRRVLAELPQGARVLDVGSGEGYALVQLADDIRQKDLSLWCLDLDQAALERLRERCAAAGLADNIRAVQGDILSWSPPEGTSFDAVLIVTTIVLLPGDIFEALGRAPWIKREAPLIVCNAAYTDRLLPRVARGVRGLFSKYVYYLGEPFELGRFEAKMRDEGLWTVQSVSKVSCWYSAFVDFLLVKLVKT</sequence>
<organism evidence="2 3">
    <name type="scientific">Vitrella brassicaformis (strain CCMP3155)</name>
    <dbReference type="NCBI Taxonomy" id="1169540"/>
    <lineage>
        <taxon>Eukaryota</taxon>
        <taxon>Sar</taxon>
        <taxon>Alveolata</taxon>
        <taxon>Colpodellida</taxon>
        <taxon>Vitrellaceae</taxon>
        <taxon>Vitrella</taxon>
    </lineage>
</organism>
<dbReference type="Proteomes" id="UP000041254">
    <property type="component" value="Unassembled WGS sequence"/>
</dbReference>
<protein>
    <recommendedName>
        <fullName evidence="1">Methyltransferase domain-containing protein</fullName>
    </recommendedName>
</protein>
<evidence type="ECO:0000313" key="2">
    <source>
        <dbReference type="EMBL" id="CEM39010.1"/>
    </source>
</evidence>
<name>A0A0G4H5E4_VITBC</name>